<protein>
    <recommendedName>
        <fullName evidence="3">Exonuclease domain-containing protein</fullName>
    </recommendedName>
</protein>
<evidence type="ECO:0008006" key="3">
    <source>
        <dbReference type="Google" id="ProtNLM"/>
    </source>
</evidence>
<reference evidence="2" key="1">
    <citation type="journal article" date="2019" name="Int. J. Syst. Evol. Microbiol.">
        <title>The Global Catalogue of Microorganisms (GCM) 10K type strain sequencing project: providing services to taxonomists for standard genome sequencing and annotation.</title>
        <authorList>
            <consortium name="The Broad Institute Genomics Platform"/>
            <consortium name="The Broad Institute Genome Sequencing Center for Infectious Disease"/>
            <person name="Wu L."/>
            <person name="Ma J."/>
        </authorList>
    </citation>
    <scope>NUCLEOTIDE SEQUENCE [LARGE SCALE GENOMIC DNA]</scope>
    <source>
        <strain evidence="2">JCM 17555</strain>
    </source>
</reference>
<dbReference type="Proteomes" id="UP001501337">
    <property type="component" value="Unassembled WGS sequence"/>
</dbReference>
<dbReference type="InterPro" id="IPR012337">
    <property type="entry name" value="RNaseH-like_sf"/>
</dbReference>
<gene>
    <name evidence="1" type="ORF">GCM10022278_19390</name>
</gene>
<dbReference type="EMBL" id="BAABBO010000009">
    <property type="protein sequence ID" value="GAA3961472.1"/>
    <property type="molecule type" value="Genomic_DNA"/>
</dbReference>
<sequence>MTSELAFIDFEASSKDLISSYPVEVGYCLQTGESHGWLIQPAALWSDWSEEAADIHGITRERLMDEGVEAKTVAGYLNEVLPSRVYCDALSFDSFWLHRLFRAAHVRANFTLESIGSLLPPDLLDRWSETRDSVFIEQGLARHRAASDARVLYLTWLRLTGGPNGHRQEL</sequence>
<dbReference type="Gene3D" id="3.30.420.10">
    <property type="entry name" value="Ribonuclease H-like superfamily/Ribonuclease H"/>
    <property type="match status" value="1"/>
</dbReference>
<proteinExistence type="predicted"/>
<organism evidence="1 2">
    <name type="scientific">Allohahella marinimesophila</name>
    <dbReference type="NCBI Taxonomy" id="1054972"/>
    <lineage>
        <taxon>Bacteria</taxon>
        <taxon>Pseudomonadati</taxon>
        <taxon>Pseudomonadota</taxon>
        <taxon>Gammaproteobacteria</taxon>
        <taxon>Oceanospirillales</taxon>
        <taxon>Hahellaceae</taxon>
        <taxon>Allohahella</taxon>
    </lineage>
</organism>
<comment type="caution">
    <text evidence="1">The sequence shown here is derived from an EMBL/GenBank/DDBJ whole genome shotgun (WGS) entry which is preliminary data.</text>
</comment>
<name>A0ABP7P8L9_9GAMM</name>
<accession>A0ABP7P8L9</accession>
<dbReference type="SUPFAM" id="SSF53098">
    <property type="entry name" value="Ribonuclease H-like"/>
    <property type="match status" value="1"/>
</dbReference>
<keyword evidence="2" id="KW-1185">Reference proteome</keyword>
<dbReference type="InterPro" id="IPR036397">
    <property type="entry name" value="RNaseH_sf"/>
</dbReference>
<dbReference type="RefSeq" id="WP_344805740.1">
    <property type="nucleotide sequence ID" value="NZ_BAABBO010000009.1"/>
</dbReference>
<evidence type="ECO:0000313" key="2">
    <source>
        <dbReference type="Proteomes" id="UP001501337"/>
    </source>
</evidence>
<evidence type="ECO:0000313" key="1">
    <source>
        <dbReference type="EMBL" id="GAA3961472.1"/>
    </source>
</evidence>